<accession>A0A5S9WWX7</accession>
<name>A0A5S9WWX7_ARATH</name>
<protein>
    <recommendedName>
        <fullName evidence="5">Transmembrane protein</fullName>
    </recommendedName>
</protein>
<evidence type="ECO:0000313" key="4">
    <source>
        <dbReference type="Proteomes" id="UP000434276"/>
    </source>
</evidence>
<dbReference type="EMBL" id="CACSHJ010000088">
    <property type="protein sequence ID" value="CAA0356637.1"/>
    <property type="molecule type" value="Genomic_DNA"/>
</dbReference>
<keyword evidence="2" id="KW-0812">Transmembrane</keyword>
<feature type="region of interest" description="Disordered" evidence="1">
    <location>
        <begin position="28"/>
        <end position="49"/>
    </location>
</feature>
<evidence type="ECO:0000256" key="1">
    <source>
        <dbReference type="SAM" id="MobiDB-lite"/>
    </source>
</evidence>
<gene>
    <name evidence="3" type="ORF">C24_LOCUS7298</name>
</gene>
<evidence type="ECO:0000256" key="2">
    <source>
        <dbReference type="SAM" id="Phobius"/>
    </source>
</evidence>
<reference evidence="3 4" key="1">
    <citation type="submission" date="2019-12" db="EMBL/GenBank/DDBJ databases">
        <authorList>
            <person name="Jiao W.-B."/>
            <person name="Schneeberger K."/>
        </authorList>
    </citation>
    <scope>NUCLEOTIDE SEQUENCE [LARGE SCALE GENOMIC DNA]</scope>
    <source>
        <strain evidence="4">cv. C24</strain>
    </source>
</reference>
<evidence type="ECO:0008006" key="5">
    <source>
        <dbReference type="Google" id="ProtNLM"/>
    </source>
</evidence>
<evidence type="ECO:0000313" key="3">
    <source>
        <dbReference type="EMBL" id="CAA0356637.1"/>
    </source>
</evidence>
<feature type="compositionally biased region" description="Pro residues" evidence="1">
    <location>
        <begin position="29"/>
        <end position="49"/>
    </location>
</feature>
<sequence length="147" mass="16462">MTGNLKCPSCSSLTFLCRFFLEPSNLTRPPEPPDPPDLPDSLPPPPITHIPPRSIAVTFLLLLPPSPMSIPEIEDVPTTSMPGSAFLPIFSGDGLFAAMLTNRAVMIFELGQCLWLPLYLEIHYIWAMSHVMVTFALCFYYFYRLSL</sequence>
<organism evidence="3 4">
    <name type="scientific">Arabidopsis thaliana</name>
    <name type="common">Mouse-ear cress</name>
    <dbReference type="NCBI Taxonomy" id="3702"/>
    <lineage>
        <taxon>Eukaryota</taxon>
        <taxon>Viridiplantae</taxon>
        <taxon>Streptophyta</taxon>
        <taxon>Embryophyta</taxon>
        <taxon>Tracheophyta</taxon>
        <taxon>Spermatophyta</taxon>
        <taxon>Magnoliopsida</taxon>
        <taxon>eudicotyledons</taxon>
        <taxon>Gunneridae</taxon>
        <taxon>Pentapetalae</taxon>
        <taxon>rosids</taxon>
        <taxon>malvids</taxon>
        <taxon>Brassicales</taxon>
        <taxon>Brassicaceae</taxon>
        <taxon>Camelineae</taxon>
        <taxon>Arabidopsis</taxon>
    </lineage>
</organism>
<feature type="transmembrane region" description="Helical" evidence="2">
    <location>
        <begin position="124"/>
        <end position="143"/>
    </location>
</feature>
<keyword evidence="2" id="KW-1133">Transmembrane helix</keyword>
<dbReference type="Proteomes" id="UP000434276">
    <property type="component" value="Unassembled WGS sequence"/>
</dbReference>
<keyword evidence="2" id="KW-0472">Membrane</keyword>
<dbReference type="AlphaFoldDB" id="A0A5S9WWX7"/>
<proteinExistence type="predicted"/>